<dbReference type="GO" id="GO:0009236">
    <property type="term" value="P:cobalamin biosynthetic process"/>
    <property type="evidence" value="ECO:0007669"/>
    <property type="project" value="UniProtKB-UniRule"/>
</dbReference>
<comment type="pathway">
    <text evidence="3 19">Cofactor biosynthesis; adenosylcobalamin biosynthesis; adenosylcobalamin from cob(II)yrinate a,c-diamide: step 7/7.</text>
</comment>
<dbReference type="NCBIfam" id="TIGR00317">
    <property type="entry name" value="cobS"/>
    <property type="match status" value="1"/>
</dbReference>
<dbReference type="PANTHER" id="PTHR34148:SF1">
    <property type="entry name" value="ADENOSYLCOBINAMIDE-GDP RIBAZOLETRANSFERASE"/>
    <property type="match status" value="1"/>
</dbReference>
<evidence type="ECO:0000256" key="17">
    <source>
        <dbReference type="ARBA" id="ARBA00048623"/>
    </source>
</evidence>
<evidence type="ECO:0000256" key="18">
    <source>
        <dbReference type="ARBA" id="ARBA00049504"/>
    </source>
</evidence>
<evidence type="ECO:0000256" key="8">
    <source>
        <dbReference type="ARBA" id="ARBA00022573"/>
    </source>
</evidence>
<keyword evidence="21" id="KW-1185">Reference proteome</keyword>
<gene>
    <name evidence="19 20" type="primary">cobS</name>
    <name evidence="20" type="ORF">CHR90_02485</name>
</gene>
<organism evidence="20 21">
    <name type="scientific">Elstera cyanobacteriorum</name>
    <dbReference type="NCBI Taxonomy" id="2022747"/>
    <lineage>
        <taxon>Bacteria</taxon>
        <taxon>Pseudomonadati</taxon>
        <taxon>Pseudomonadota</taxon>
        <taxon>Alphaproteobacteria</taxon>
        <taxon>Rhodospirillales</taxon>
        <taxon>Rhodospirillaceae</taxon>
        <taxon>Elstera</taxon>
    </lineage>
</organism>
<dbReference type="GO" id="GO:0005886">
    <property type="term" value="C:plasma membrane"/>
    <property type="evidence" value="ECO:0007669"/>
    <property type="project" value="UniProtKB-SubCell"/>
</dbReference>
<evidence type="ECO:0000256" key="7">
    <source>
        <dbReference type="ARBA" id="ARBA00022475"/>
    </source>
</evidence>
<comment type="caution">
    <text evidence="20">The sequence shown here is derived from an EMBL/GenBank/DDBJ whole genome shotgun (WGS) entry which is preliminary data.</text>
</comment>
<dbReference type="HAMAP" id="MF_00719">
    <property type="entry name" value="CobS"/>
    <property type="match status" value="1"/>
</dbReference>
<reference evidence="20 21" key="1">
    <citation type="submission" date="2017-07" db="EMBL/GenBank/DDBJ databases">
        <title>Elstera cyanobacteriorum sp. nov., a novel bacterium isolated from cyanobacterial aggregates in a eutrophic lake.</title>
        <authorList>
            <person name="Cai H."/>
        </authorList>
    </citation>
    <scope>NUCLEOTIDE SEQUENCE [LARGE SCALE GENOMIC DNA]</scope>
    <source>
        <strain evidence="20 21">TH019</strain>
    </source>
</reference>
<evidence type="ECO:0000256" key="11">
    <source>
        <dbReference type="ARBA" id="ARBA00022842"/>
    </source>
</evidence>
<evidence type="ECO:0000256" key="3">
    <source>
        <dbReference type="ARBA" id="ARBA00004663"/>
    </source>
</evidence>
<keyword evidence="12 19" id="KW-1133">Transmembrane helix</keyword>
<dbReference type="EC" id="2.7.8.26" evidence="5 19"/>
<comment type="caution">
    <text evidence="19">Lacks conserved residue(s) required for the propagation of feature annotation.</text>
</comment>
<evidence type="ECO:0000256" key="5">
    <source>
        <dbReference type="ARBA" id="ARBA00013200"/>
    </source>
</evidence>
<evidence type="ECO:0000256" key="4">
    <source>
        <dbReference type="ARBA" id="ARBA00010561"/>
    </source>
</evidence>
<dbReference type="GO" id="GO:0051073">
    <property type="term" value="F:adenosylcobinamide-GDP ribazoletransferase activity"/>
    <property type="evidence" value="ECO:0007669"/>
    <property type="project" value="UniProtKB-UniRule"/>
</dbReference>
<feature type="transmembrane region" description="Helical" evidence="19">
    <location>
        <begin position="113"/>
        <end position="134"/>
    </location>
</feature>
<evidence type="ECO:0000313" key="20">
    <source>
        <dbReference type="EMBL" id="OYQ21080.1"/>
    </source>
</evidence>
<proteinExistence type="inferred from homology"/>
<evidence type="ECO:0000256" key="2">
    <source>
        <dbReference type="ARBA" id="ARBA00004651"/>
    </source>
</evidence>
<dbReference type="Pfam" id="PF02654">
    <property type="entry name" value="CobS"/>
    <property type="match status" value="1"/>
</dbReference>
<evidence type="ECO:0000256" key="6">
    <source>
        <dbReference type="ARBA" id="ARBA00015850"/>
    </source>
</evidence>
<keyword evidence="10 19" id="KW-0812">Transmembrane</keyword>
<evidence type="ECO:0000256" key="10">
    <source>
        <dbReference type="ARBA" id="ARBA00022692"/>
    </source>
</evidence>
<dbReference type="Proteomes" id="UP000216361">
    <property type="component" value="Unassembled WGS sequence"/>
</dbReference>
<evidence type="ECO:0000256" key="1">
    <source>
        <dbReference type="ARBA" id="ARBA00001946"/>
    </source>
</evidence>
<protein>
    <recommendedName>
        <fullName evidence="6 19">Adenosylcobinamide-GDP ribazoletransferase</fullName>
        <ecNumber evidence="5 19">2.7.8.26</ecNumber>
    </recommendedName>
    <alternativeName>
        <fullName evidence="16 19">Cobalamin synthase</fullName>
    </alternativeName>
    <alternativeName>
        <fullName evidence="15 19">Cobalamin-5'-phosphate synthase</fullName>
    </alternativeName>
</protein>
<dbReference type="PANTHER" id="PTHR34148">
    <property type="entry name" value="ADENOSYLCOBINAMIDE-GDP RIBAZOLETRANSFERASE"/>
    <property type="match status" value="1"/>
</dbReference>
<dbReference type="AlphaFoldDB" id="A0A255XXW5"/>
<dbReference type="InterPro" id="IPR003805">
    <property type="entry name" value="CobS"/>
</dbReference>
<evidence type="ECO:0000256" key="12">
    <source>
        <dbReference type="ARBA" id="ARBA00022989"/>
    </source>
</evidence>
<feature type="transmembrane region" description="Helical" evidence="19">
    <location>
        <begin position="46"/>
        <end position="74"/>
    </location>
</feature>
<keyword evidence="8 19" id="KW-0169">Cobalamin biosynthesis</keyword>
<comment type="catalytic activity">
    <reaction evidence="17 19">
        <text>alpha-ribazole + adenosylcob(III)inamide-GDP = adenosylcob(III)alamin + GMP + H(+)</text>
        <dbReference type="Rhea" id="RHEA:16049"/>
        <dbReference type="ChEBI" id="CHEBI:10329"/>
        <dbReference type="ChEBI" id="CHEBI:15378"/>
        <dbReference type="ChEBI" id="CHEBI:18408"/>
        <dbReference type="ChEBI" id="CHEBI:58115"/>
        <dbReference type="ChEBI" id="CHEBI:60487"/>
        <dbReference type="EC" id="2.7.8.26"/>
    </reaction>
</comment>
<dbReference type="RefSeq" id="WP_094407383.1">
    <property type="nucleotide sequence ID" value="NZ_BMJZ01000012.1"/>
</dbReference>
<comment type="subcellular location">
    <subcellularLocation>
        <location evidence="2 19">Cell membrane</location>
        <topology evidence="2 19">Multi-pass membrane protein</topology>
    </subcellularLocation>
</comment>
<name>A0A255XXW5_9PROT</name>
<dbReference type="OrthoDB" id="9794626at2"/>
<accession>A0A255XXW5</accession>
<keyword evidence="7 19" id="KW-1003">Cell membrane</keyword>
<comment type="function">
    <text evidence="14 19">Joins adenosylcobinamide-GDP and alpha-ribazole to generate adenosylcobalamin (Ado-cobalamin). Also synthesizes adenosylcobalamin 5'-phosphate from adenosylcobinamide-GDP and alpha-ribazole 5'-phosphate.</text>
</comment>
<dbReference type="GO" id="GO:0008818">
    <property type="term" value="F:cobalamin 5'-phosphate synthase activity"/>
    <property type="evidence" value="ECO:0007669"/>
    <property type="project" value="UniProtKB-UniRule"/>
</dbReference>
<keyword evidence="11 19" id="KW-0460">Magnesium</keyword>
<evidence type="ECO:0000256" key="9">
    <source>
        <dbReference type="ARBA" id="ARBA00022679"/>
    </source>
</evidence>
<evidence type="ECO:0000256" key="16">
    <source>
        <dbReference type="ARBA" id="ARBA00032853"/>
    </source>
</evidence>
<keyword evidence="9 19" id="KW-0808">Transferase</keyword>
<feature type="transmembrane region" description="Helical" evidence="19">
    <location>
        <begin position="195"/>
        <end position="220"/>
    </location>
</feature>
<evidence type="ECO:0000256" key="15">
    <source>
        <dbReference type="ARBA" id="ARBA00032605"/>
    </source>
</evidence>
<keyword evidence="13 19" id="KW-0472">Membrane</keyword>
<comment type="cofactor">
    <cofactor evidence="1 19">
        <name>Mg(2+)</name>
        <dbReference type="ChEBI" id="CHEBI:18420"/>
    </cofactor>
</comment>
<dbReference type="EMBL" id="NOXS01000024">
    <property type="protein sequence ID" value="OYQ21080.1"/>
    <property type="molecule type" value="Genomic_DNA"/>
</dbReference>
<comment type="catalytic activity">
    <reaction evidence="18 19">
        <text>alpha-ribazole 5'-phosphate + adenosylcob(III)inamide-GDP = adenosylcob(III)alamin 5'-phosphate + GMP + H(+)</text>
        <dbReference type="Rhea" id="RHEA:23560"/>
        <dbReference type="ChEBI" id="CHEBI:15378"/>
        <dbReference type="ChEBI" id="CHEBI:57918"/>
        <dbReference type="ChEBI" id="CHEBI:58115"/>
        <dbReference type="ChEBI" id="CHEBI:60487"/>
        <dbReference type="ChEBI" id="CHEBI:60493"/>
        <dbReference type="EC" id="2.7.8.26"/>
    </reaction>
</comment>
<evidence type="ECO:0000313" key="21">
    <source>
        <dbReference type="Proteomes" id="UP000216361"/>
    </source>
</evidence>
<dbReference type="UniPathway" id="UPA00148">
    <property type="reaction ID" value="UER00238"/>
</dbReference>
<sequence>MTVPSLPRRLALAVLFLTRIPVRLDPPPTAAEIAAAGDCFPVIGAAIGAVTGGLFWGLSAAGLPALAAAGLALAAQMALTGALHEDGLADMADGFGGGLTRDRKLEIMRDSRLGTYGGAALVLSLLIRAGLLAATPPAAAPALLAIAQGASRWLPSALRIGLPAARRAEEGGGLTAAVAATDALPVSLRAAVPSLLLPLLLEGITATLAVALALGLVWWAMHRLCRRQIQGVTGDTLGGSQQIAEITLLCLLSLQ</sequence>
<comment type="similarity">
    <text evidence="4 19">Belongs to the CobS family.</text>
</comment>
<evidence type="ECO:0000256" key="19">
    <source>
        <dbReference type="HAMAP-Rule" id="MF_00719"/>
    </source>
</evidence>
<evidence type="ECO:0000256" key="13">
    <source>
        <dbReference type="ARBA" id="ARBA00023136"/>
    </source>
</evidence>
<evidence type="ECO:0000256" key="14">
    <source>
        <dbReference type="ARBA" id="ARBA00025228"/>
    </source>
</evidence>